<evidence type="ECO:0000313" key="2">
    <source>
        <dbReference type="Proteomes" id="UP000192328"/>
    </source>
</evidence>
<gene>
    <name evidence="1" type="ORF">SAMN06297397_2033</name>
</gene>
<protein>
    <submittedName>
        <fullName evidence="1">Uncharacterized membrane protein</fullName>
    </submittedName>
</protein>
<sequence length="458" mass="50121">MNTMRFMKGKQGRIAVERLFLLLYIPLVLAMMLVMPVGGPPDEQAHLKQVWLLSTGQVGNDGHIFPANLRDLLQDAVGGTEASALKDEEIRNVRLSEETVTEEENQATGIYPLVSYLPQSCMMFLTRLFTDRIDFLLYSARIGSMIVTGFLFWLAIRRSPAGNMILLAIACLPLTLQEAASASCDGMTIAGVSLITAELLRRMNNHTDYTSRSLWRYAWIGIGAVLCKLLYVPALLLGLMPNAVTEEEKKQKRRQTLVMAGALLAALAAWYLLSVKSLSGREGLTSDAVIRAGEVAANPLLLIGAQVRTLIHSAPGWARQLFGVFGRLDIFSPWALTGLLAVSFCGVALADSGAEAVLPERKQAVKLRLLLIGIFILCWMILSCALMVWWTGEGSSVIQGIQGRYFLPCLFCLLLGLPRIPGKVKDDGTDHRGIVLNASMAVYVICVIVTVILLGMKL</sequence>
<accession>A0AC61PMJ1</accession>
<reference evidence="1" key="1">
    <citation type="submission" date="2017-04" db="EMBL/GenBank/DDBJ databases">
        <authorList>
            <person name="Varghese N."/>
            <person name="Submissions S."/>
        </authorList>
    </citation>
    <scope>NUCLEOTIDE SEQUENCE</scope>
    <source>
        <strain evidence="1">WTE2008</strain>
    </source>
</reference>
<evidence type="ECO:0000313" key="1">
    <source>
        <dbReference type="EMBL" id="SMC68639.1"/>
    </source>
</evidence>
<proteinExistence type="predicted"/>
<dbReference type="EMBL" id="FWXZ01000003">
    <property type="protein sequence ID" value="SMC68639.1"/>
    <property type="molecule type" value="Genomic_DNA"/>
</dbReference>
<organism evidence="1 2">
    <name type="scientific">Aristaeella lactis</name>
    <dbReference type="NCBI Taxonomy" id="3046383"/>
    <lineage>
        <taxon>Bacteria</taxon>
        <taxon>Bacillati</taxon>
        <taxon>Bacillota</taxon>
        <taxon>Clostridia</taxon>
        <taxon>Eubacteriales</taxon>
        <taxon>Aristaeellaceae</taxon>
        <taxon>Aristaeella</taxon>
    </lineage>
</organism>
<name>A0AC61PMJ1_9FIRM</name>
<dbReference type="Proteomes" id="UP000192328">
    <property type="component" value="Unassembled WGS sequence"/>
</dbReference>
<comment type="caution">
    <text evidence="1">The sequence shown here is derived from an EMBL/GenBank/DDBJ whole genome shotgun (WGS) entry which is preliminary data.</text>
</comment>
<keyword evidence="2" id="KW-1185">Reference proteome</keyword>